<sequence length="267" mass="29377">MLDNRRDLTDKVVVITGGSGGLGEQIAYACARQNARVVVCARRIDKLGKVKQNCEAISGKEAYAFQLDIANPEIIKEVVERIYDEVGTVDVLVNNAGFGFFEEALKFDMDLAEKMFRVNVLGMMYMTQLVALQMAERKVGHIINVASQAGKMATPKSSVYSATKFAVLGYSNALRLELKPLGIYVTTVNPGPIATNFFDIADKEGGYLDKVDRLVLDSEVVANRIVGVMGIPRRELNLPVLLEVASKFYTLFPHIGDYIAGNVFNNK</sequence>
<name>A0AAW9K353_CARML</name>
<dbReference type="EC" id="1.-.-.-" evidence="4"/>
<dbReference type="InterPro" id="IPR002347">
    <property type="entry name" value="SDR_fam"/>
</dbReference>
<protein>
    <submittedName>
        <fullName evidence="4">SDR family oxidoreductase</fullName>
        <ecNumber evidence="4">1.-.-.-</ecNumber>
    </submittedName>
</protein>
<gene>
    <name evidence="4" type="ORF">RAK27_05815</name>
</gene>
<dbReference type="PRINTS" id="PR00080">
    <property type="entry name" value="SDRFAMILY"/>
</dbReference>
<dbReference type="PANTHER" id="PTHR44196:SF1">
    <property type="entry name" value="DEHYDROGENASE_REDUCTASE SDR FAMILY MEMBER 7B"/>
    <property type="match status" value="1"/>
</dbReference>
<dbReference type="Gene3D" id="3.40.50.720">
    <property type="entry name" value="NAD(P)-binding Rossmann-like Domain"/>
    <property type="match status" value="1"/>
</dbReference>
<proteinExistence type="inferred from homology"/>
<organism evidence="4 5">
    <name type="scientific">Carnobacterium maltaromaticum</name>
    <name type="common">Carnobacterium piscicola</name>
    <dbReference type="NCBI Taxonomy" id="2751"/>
    <lineage>
        <taxon>Bacteria</taxon>
        <taxon>Bacillati</taxon>
        <taxon>Bacillota</taxon>
        <taxon>Bacilli</taxon>
        <taxon>Lactobacillales</taxon>
        <taxon>Carnobacteriaceae</taxon>
        <taxon>Carnobacterium</taxon>
    </lineage>
</organism>
<dbReference type="InterPro" id="IPR036291">
    <property type="entry name" value="NAD(P)-bd_dom_sf"/>
</dbReference>
<comment type="caution">
    <text evidence="4">The sequence shown here is derived from an EMBL/GenBank/DDBJ whole genome shotgun (WGS) entry which is preliminary data.</text>
</comment>
<dbReference type="EMBL" id="JAVBVO010000003">
    <property type="protein sequence ID" value="MDZ5758172.1"/>
    <property type="molecule type" value="Genomic_DNA"/>
</dbReference>
<evidence type="ECO:0000313" key="4">
    <source>
        <dbReference type="EMBL" id="MDZ5758172.1"/>
    </source>
</evidence>
<dbReference type="GeneID" id="83605784"/>
<dbReference type="AlphaFoldDB" id="A0AAW9K353"/>
<reference evidence="4" key="1">
    <citation type="submission" date="2023-08" db="EMBL/GenBank/DDBJ databases">
        <title>Genomic characterization of piscicolin 126 produced by Carnobacterium maltaromaticum CM22 strain isolated from salmon (Salmo salar).</title>
        <authorList>
            <person name="Gonzalez-Gragera E."/>
            <person name="Garcia-Lopez J.D."/>
            <person name="Teso-Perez C."/>
            <person name="Gimenez-Hernandez I."/>
            <person name="Peralta-Sanchez J.M."/>
            <person name="Valdivia E."/>
            <person name="Montalban-Lopez M."/>
            <person name="Martin-Platero A.M."/>
            <person name="Banos A."/>
            <person name="Martinez-Bueno M."/>
        </authorList>
    </citation>
    <scope>NUCLEOTIDE SEQUENCE</scope>
    <source>
        <strain evidence="4">CM22</strain>
    </source>
</reference>
<dbReference type="InterPro" id="IPR020904">
    <property type="entry name" value="Sc_DH/Rdtase_CS"/>
</dbReference>
<dbReference type="SUPFAM" id="SSF51735">
    <property type="entry name" value="NAD(P)-binding Rossmann-fold domains"/>
    <property type="match status" value="1"/>
</dbReference>
<evidence type="ECO:0000256" key="1">
    <source>
        <dbReference type="ARBA" id="ARBA00006484"/>
    </source>
</evidence>
<dbReference type="Pfam" id="PF00106">
    <property type="entry name" value="adh_short"/>
    <property type="match status" value="1"/>
</dbReference>
<comment type="similarity">
    <text evidence="1 3">Belongs to the short-chain dehydrogenases/reductases (SDR) family.</text>
</comment>
<dbReference type="PROSITE" id="PS00061">
    <property type="entry name" value="ADH_SHORT"/>
    <property type="match status" value="1"/>
</dbReference>
<accession>A0AAW9K353</accession>
<evidence type="ECO:0000313" key="5">
    <source>
        <dbReference type="Proteomes" id="UP001290462"/>
    </source>
</evidence>
<dbReference type="GO" id="GO:0016020">
    <property type="term" value="C:membrane"/>
    <property type="evidence" value="ECO:0007669"/>
    <property type="project" value="TreeGrafter"/>
</dbReference>
<evidence type="ECO:0000256" key="3">
    <source>
        <dbReference type="RuleBase" id="RU000363"/>
    </source>
</evidence>
<dbReference type="RefSeq" id="WP_010053036.1">
    <property type="nucleotide sequence ID" value="NZ_BJOJ01000018.1"/>
</dbReference>
<keyword evidence="2 4" id="KW-0560">Oxidoreductase</keyword>
<evidence type="ECO:0000256" key="2">
    <source>
        <dbReference type="ARBA" id="ARBA00023002"/>
    </source>
</evidence>
<dbReference type="Proteomes" id="UP001290462">
    <property type="component" value="Unassembled WGS sequence"/>
</dbReference>
<dbReference type="PRINTS" id="PR00081">
    <property type="entry name" value="GDHRDH"/>
</dbReference>
<dbReference type="PIRSF" id="PIRSF000126">
    <property type="entry name" value="11-beta-HSD1"/>
    <property type="match status" value="1"/>
</dbReference>
<dbReference type="GO" id="GO:0016491">
    <property type="term" value="F:oxidoreductase activity"/>
    <property type="evidence" value="ECO:0007669"/>
    <property type="project" value="UniProtKB-KW"/>
</dbReference>
<dbReference type="PANTHER" id="PTHR44196">
    <property type="entry name" value="DEHYDROGENASE/REDUCTASE SDR FAMILY MEMBER 7B"/>
    <property type="match status" value="1"/>
</dbReference>